<dbReference type="AlphaFoldDB" id="A0A2P2KV53"/>
<feature type="domain" description="AAR2 N-terminal" evidence="1">
    <location>
        <begin position="13"/>
        <end position="144"/>
    </location>
</feature>
<dbReference type="Gene3D" id="2.60.34.20">
    <property type="match status" value="1"/>
</dbReference>
<sequence>MDPETALELVKRGAALLLLDVPQHTLIGIDTQVFTVGPLFKGMKMIPPGPHFVYYSSCSRHGNEFSPIIGFFIDVGHSEVIVRQWDQQEEQLIKVSEEEEERYCQMVKSLEFDQHLGPYNLSQYGEWKYLSSYLGKSIIERIEPIGGEITVTCEPEMVKNSHKTVMEKALNEQLRSSKFSTSSTVNNSKRSRCYYTPIPNVIKRRGIEGQMLTALNLDKVIICAHCFVVDP</sequence>
<name>A0A2P2KV53_RHIMU</name>
<reference evidence="2" key="1">
    <citation type="submission" date="2018-02" db="EMBL/GenBank/DDBJ databases">
        <title>Rhizophora mucronata_Transcriptome.</title>
        <authorList>
            <person name="Meera S.P."/>
            <person name="Sreeshan A."/>
            <person name="Augustine A."/>
        </authorList>
    </citation>
    <scope>NUCLEOTIDE SEQUENCE</scope>
    <source>
        <tissue evidence="2">Leaf</tissue>
    </source>
</reference>
<proteinExistence type="predicted"/>
<dbReference type="Pfam" id="PF20981">
    <property type="entry name" value="AAR2_1st"/>
    <property type="match status" value="1"/>
</dbReference>
<dbReference type="EMBL" id="GGEC01029123">
    <property type="protein sequence ID" value="MBX09607.1"/>
    <property type="molecule type" value="Transcribed_RNA"/>
</dbReference>
<organism evidence="2">
    <name type="scientific">Rhizophora mucronata</name>
    <name type="common">Asiatic mangrove</name>
    <dbReference type="NCBI Taxonomy" id="61149"/>
    <lineage>
        <taxon>Eukaryota</taxon>
        <taxon>Viridiplantae</taxon>
        <taxon>Streptophyta</taxon>
        <taxon>Embryophyta</taxon>
        <taxon>Tracheophyta</taxon>
        <taxon>Spermatophyta</taxon>
        <taxon>Magnoliopsida</taxon>
        <taxon>eudicotyledons</taxon>
        <taxon>Gunneridae</taxon>
        <taxon>Pentapetalae</taxon>
        <taxon>rosids</taxon>
        <taxon>fabids</taxon>
        <taxon>Malpighiales</taxon>
        <taxon>Rhizophoraceae</taxon>
        <taxon>Rhizophora</taxon>
    </lineage>
</organism>
<dbReference type="InterPro" id="IPR038516">
    <property type="entry name" value="AAR2_N_sf"/>
</dbReference>
<dbReference type="PANTHER" id="PTHR12689">
    <property type="entry name" value="A1 CISTRON SPLICING FACTOR AAR2-RELATED"/>
    <property type="match status" value="1"/>
</dbReference>
<dbReference type="EMBL" id="GGEC01029122">
    <property type="protein sequence ID" value="MBX09606.1"/>
    <property type="molecule type" value="Transcribed_RNA"/>
</dbReference>
<evidence type="ECO:0000259" key="1">
    <source>
        <dbReference type="Pfam" id="PF20981"/>
    </source>
</evidence>
<dbReference type="InterPro" id="IPR007946">
    <property type="entry name" value="AAR2"/>
</dbReference>
<dbReference type="PANTHER" id="PTHR12689:SF4">
    <property type="entry name" value="PROTEIN AAR2 HOMOLOG"/>
    <property type="match status" value="1"/>
</dbReference>
<dbReference type="FunFam" id="2.60.34.20:FF:000001">
    <property type="entry name" value="protein AAR2 homolog"/>
    <property type="match status" value="1"/>
</dbReference>
<dbReference type="CDD" id="cd13777">
    <property type="entry name" value="Aar2_N"/>
    <property type="match status" value="1"/>
</dbReference>
<dbReference type="InterPro" id="IPR033647">
    <property type="entry name" value="Aar2_N"/>
</dbReference>
<evidence type="ECO:0000313" key="2">
    <source>
        <dbReference type="EMBL" id="MBX09606.1"/>
    </source>
</evidence>
<protein>
    <submittedName>
        <fullName evidence="2">Uncharacterized protein MANES_01G115300</fullName>
    </submittedName>
</protein>
<accession>A0A2P2KV53</accession>
<dbReference type="GO" id="GO:0000244">
    <property type="term" value="P:spliceosomal tri-snRNP complex assembly"/>
    <property type="evidence" value="ECO:0007669"/>
    <property type="project" value="TreeGrafter"/>
</dbReference>